<dbReference type="AlphaFoldDB" id="A0A437LYF9"/>
<dbReference type="Proteomes" id="UP000282971">
    <property type="component" value="Unassembled WGS sequence"/>
</dbReference>
<sequence length="77" mass="8374">MSLKVCIAHQLRLLEQQSGDIGFTFISHSMKDGGGFLIGGRAREASALLHPAPHFSDEFVALHDSPLRLDTEMISAP</sequence>
<organism evidence="1 2">
    <name type="scientific">Sphingomonas crocodyli</name>
    <dbReference type="NCBI Taxonomy" id="1979270"/>
    <lineage>
        <taxon>Bacteria</taxon>
        <taxon>Pseudomonadati</taxon>
        <taxon>Pseudomonadota</taxon>
        <taxon>Alphaproteobacteria</taxon>
        <taxon>Sphingomonadales</taxon>
        <taxon>Sphingomonadaceae</taxon>
        <taxon>Sphingomonas</taxon>
    </lineage>
</organism>
<evidence type="ECO:0000313" key="2">
    <source>
        <dbReference type="Proteomes" id="UP000282971"/>
    </source>
</evidence>
<protein>
    <submittedName>
        <fullName evidence="1">Uncharacterized protein</fullName>
    </submittedName>
</protein>
<evidence type="ECO:0000313" key="1">
    <source>
        <dbReference type="EMBL" id="RVT90412.1"/>
    </source>
</evidence>
<reference evidence="1 2" key="1">
    <citation type="submission" date="2019-01" db="EMBL/GenBank/DDBJ databases">
        <authorList>
            <person name="Chen W.-M."/>
        </authorList>
    </citation>
    <scope>NUCLEOTIDE SEQUENCE [LARGE SCALE GENOMIC DNA]</scope>
    <source>
        <strain evidence="1 2">CCP-7</strain>
    </source>
</reference>
<gene>
    <name evidence="1" type="ORF">EOD43_19320</name>
</gene>
<name>A0A437LYF9_9SPHN</name>
<comment type="caution">
    <text evidence="1">The sequence shown here is derived from an EMBL/GenBank/DDBJ whole genome shotgun (WGS) entry which is preliminary data.</text>
</comment>
<dbReference type="EMBL" id="SACN01000003">
    <property type="protein sequence ID" value="RVT90412.1"/>
    <property type="molecule type" value="Genomic_DNA"/>
</dbReference>
<keyword evidence="2" id="KW-1185">Reference proteome</keyword>
<proteinExistence type="predicted"/>
<accession>A0A437LYF9</accession>